<organism evidence="8 9">
    <name type="scientific">Arachis hypogaea</name>
    <name type="common">Peanut</name>
    <dbReference type="NCBI Taxonomy" id="3818"/>
    <lineage>
        <taxon>Eukaryota</taxon>
        <taxon>Viridiplantae</taxon>
        <taxon>Streptophyta</taxon>
        <taxon>Embryophyta</taxon>
        <taxon>Tracheophyta</taxon>
        <taxon>Spermatophyta</taxon>
        <taxon>Magnoliopsida</taxon>
        <taxon>eudicotyledons</taxon>
        <taxon>Gunneridae</taxon>
        <taxon>Pentapetalae</taxon>
        <taxon>rosids</taxon>
        <taxon>fabids</taxon>
        <taxon>Fabales</taxon>
        <taxon>Fabaceae</taxon>
        <taxon>Papilionoideae</taxon>
        <taxon>50 kb inversion clade</taxon>
        <taxon>dalbergioids sensu lato</taxon>
        <taxon>Dalbergieae</taxon>
        <taxon>Pterocarpus clade</taxon>
        <taxon>Arachis</taxon>
    </lineage>
</organism>
<comment type="subcellular location">
    <subcellularLocation>
        <location evidence="1">Nucleus</location>
    </subcellularLocation>
</comment>
<feature type="region of interest" description="Disordered" evidence="6">
    <location>
        <begin position="359"/>
        <end position="379"/>
    </location>
</feature>
<dbReference type="InterPro" id="IPR005333">
    <property type="entry name" value="Transcription_factor_TCP"/>
</dbReference>
<dbReference type="Proteomes" id="UP000464620">
    <property type="component" value="Chromosome B09"/>
</dbReference>
<dbReference type="EMBL" id="CP031001">
    <property type="protein sequence ID" value="QHN80071.1"/>
    <property type="molecule type" value="Genomic_DNA"/>
</dbReference>
<sequence>MEANHGGFSEEPNDTQSADVSPSETTPIAKAPEPRFPEPVPPSPVAVPMKEELADSEKSLEERLQVAIVPTPVARRPSKDRHTKVEGRGRRIRMPATCAARIFQLTRELGHKSDGETIRWLLEQAEPAIIEATGTGTIPAIAVSVGGTLKIPTTSTATPQGEEEASRKRRRRASNSEFIDVNEEQSSVSSGLAPITQTAYGGSSSGGGLVPMWTIGGGGGGSNGPFFMFPNAAATSSGDGVANHPHYWAFPANAAPYFNVQARPISGFVAAEQLGHVVVQQQQPQPPPPPPPPPSCCSSNGSANSCSTLAPSLSSGTSATNNGSTSTSSAATQMLRDFSLEIYDKKELQFLACSSSSSAVAEAKLEQPPPHTHSSKPSN</sequence>
<feature type="domain" description="TCP" evidence="7">
    <location>
        <begin position="78"/>
        <end position="132"/>
    </location>
</feature>
<evidence type="ECO:0000259" key="7">
    <source>
        <dbReference type="PROSITE" id="PS51369"/>
    </source>
</evidence>
<feature type="region of interest" description="Disordered" evidence="6">
    <location>
        <begin position="150"/>
        <end position="187"/>
    </location>
</feature>
<feature type="region of interest" description="Disordered" evidence="6">
    <location>
        <begin position="280"/>
        <end position="330"/>
    </location>
</feature>
<keyword evidence="2" id="KW-0805">Transcription regulation</keyword>
<evidence type="ECO:0000256" key="4">
    <source>
        <dbReference type="ARBA" id="ARBA00023163"/>
    </source>
</evidence>
<protein>
    <submittedName>
        <fullName evidence="8">Transcription factor</fullName>
    </submittedName>
</protein>
<dbReference type="EMBL" id="CP031001">
    <property type="protein sequence ID" value="QHN80072.1"/>
    <property type="molecule type" value="Genomic_DNA"/>
</dbReference>
<evidence type="ECO:0000256" key="1">
    <source>
        <dbReference type="ARBA" id="ARBA00004123"/>
    </source>
</evidence>
<evidence type="ECO:0000256" key="3">
    <source>
        <dbReference type="ARBA" id="ARBA00023125"/>
    </source>
</evidence>
<feature type="compositionally biased region" description="Low complexity" evidence="6">
    <location>
        <begin position="296"/>
        <end position="307"/>
    </location>
</feature>
<dbReference type="AlphaFoldDB" id="A0A6B9VHJ1"/>
<evidence type="ECO:0000256" key="6">
    <source>
        <dbReference type="SAM" id="MobiDB-lite"/>
    </source>
</evidence>
<accession>A0A6B9VHJ1</accession>
<feature type="compositionally biased region" description="Polar residues" evidence="6">
    <location>
        <begin position="14"/>
        <end position="26"/>
    </location>
</feature>
<evidence type="ECO:0000313" key="8">
    <source>
        <dbReference type="EMBL" id="QHN80072.1"/>
    </source>
</evidence>
<evidence type="ECO:0000256" key="2">
    <source>
        <dbReference type="ARBA" id="ARBA00023015"/>
    </source>
</evidence>
<feature type="compositionally biased region" description="Pro residues" evidence="6">
    <location>
        <begin position="284"/>
        <end position="295"/>
    </location>
</feature>
<reference evidence="8 9" key="1">
    <citation type="submission" date="2020-01" db="EMBL/GenBank/DDBJ databases">
        <title>Genome sequence of Arachis hypogaea, cultivar Shitouqi.</title>
        <authorList>
            <person name="Zhuang W."/>
            <person name="Chen H."/>
            <person name="Varshney R."/>
            <person name="Wang D."/>
            <person name="Ming R."/>
        </authorList>
    </citation>
    <scope>NUCLEOTIDE SEQUENCE [LARGE SCALE GENOMIC DNA]</scope>
    <source>
        <tissue evidence="8">Young leaf</tissue>
    </source>
</reference>
<evidence type="ECO:0000313" key="9">
    <source>
        <dbReference type="Proteomes" id="UP000464620"/>
    </source>
</evidence>
<dbReference type="PROSITE" id="PS51369">
    <property type="entry name" value="TCP"/>
    <property type="match status" value="1"/>
</dbReference>
<dbReference type="Pfam" id="PF03634">
    <property type="entry name" value="TCP"/>
    <property type="match status" value="1"/>
</dbReference>
<gene>
    <name evidence="8" type="ORF">DS421_19g675300</name>
</gene>
<keyword evidence="5" id="KW-0539">Nucleus</keyword>
<dbReference type="GO" id="GO:0003700">
    <property type="term" value="F:DNA-binding transcription factor activity"/>
    <property type="evidence" value="ECO:0007669"/>
    <property type="project" value="InterPro"/>
</dbReference>
<keyword evidence="3" id="KW-0238">DNA-binding</keyword>
<keyword evidence="4" id="KW-0804">Transcription</keyword>
<feature type="region of interest" description="Disordered" evidence="6">
    <location>
        <begin position="1"/>
        <end position="59"/>
    </location>
</feature>
<dbReference type="GO" id="GO:0005634">
    <property type="term" value="C:nucleus"/>
    <property type="evidence" value="ECO:0007669"/>
    <property type="project" value="UniProtKB-SubCell"/>
</dbReference>
<dbReference type="Gramene" id="arahy.Tifrunner.gnm2.ann2.Ah19g568600.1">
    <property type="protein sequence ID" value="arahy.Tifrunner.gnm2.ann2.Ah19g568600.1-CDS-1"/>
    <property type="gene ID" value="arahy.Tifrunner.gnm2.ann2.Ah19g568600"/>
</dbReference>
<name>A0A6B9VHJ1_ARAHY</name>
<feature type="compositionally biased region" description="Low complexity" evidence="6">
    <location>
        <begin position="314"/>
        <end position="330"/>
    </location>
</feature>
<evidence type="ECO:0000256" key="5">
    <source>
        <dbReference type="ARBA" id="ARBA00023242"/>
    </source>
</evidence>
<dbReference type="GO" id="GO:0043565">
    <property type="term" value="F:sequence-specific DNA binding"/>
    <property type="evidence" value="ECO:0007669"/>
    <property type="project" value="TreeGrafter"/>
</dbReference>
<dbReference type="PANTHER" id="PTHR31072:SF242">
    <property type="entry name" value="TRANSCRIPTION FACTOR TCP19"/>
    <property type="match status" value="1"/>
</dbReference>
<feature type="compositionally biased region" description="Basic and acidic residues" evidence="6">
    <location>
        <begin position="49"/>
        <end position="59"/>
    </location>
</feature>
<proteinExistence type="predicted"/>
<dbReference type="EMBL" id="CP031001">
    <property type="protein sequence ID" value="QHN80073.1"/>
    <property type="molecule type" value="Genomic_DNA"/>
</dbReference>
<dbReference type="InterPro" id="IPR017887">
    <property type="entry name" value="TF_TCP_subgr"/>
</dbReference>
<dbReference type="SMR" id="A0A6B9VHJ1"/>
<dbReference type="PANTHER" id="PTHR31072">
    <property type="entry name" value="TRANSCRIPTION FACTOR TCP4-RELATED"/>
    <property type="match status" value="1"/>
</dbReference>
<dbReference type="OrthoDB" id="1928965at2759"/>